<gene>
    <name evidence="4" type="ORF">PUW80_10010</name>
</gene>
<sequence length="355" mass="36116">MTDLPILEERRIDEMEHALFAEIARERAERTERDAAAAARRRRRRRTAWLTSGAAAAVLVAGIAVAPHLTTSMGSAGSAAPALPADGGITAEELAPFAQDAGGAEATSREGAVDAPAGREVVATASATVAVADTQRAAQQIADAATAAGGYVASLSVDGSAAQPAPDAASRPAPAGTAWVQVRVPAANLEDVVAGLADVGDVESSQVSREDVTTQTTDLRVRVAAGRASVDRLTTLMSQAGSVADLIAAESALAERQAELESLEQQLAALESQVALSSLSVQLEAPAEAVDADPSGFADGLAAGWNGLVAAMNGVIVGLGFALPWLAVLAIAGLLVRLVLATVRRGRARRTPSED</sequence>
<dbReference type="Proteomes" id="UP001218170">
    <property type="component" value="Unassembled WGS sequence"/>
</dbReference>
<reference evidence="4 5" key="1">
    <citation type="submission" date="2023-02" db="EMBL/GenBank/DDBJ databases">
        <title>Study of novel species of the Microbacterium genus.</title>
        <authorList>
            <person name="Arroyo-Herrera I."/>
            <person name="Roman-Ponce B."/>
            <person name="Vasquez-Murrieta M.S."/>
        </authorList>
    </citation>
    <scope>NUCLEOTIDE SEQUENCE [LARGE SCALE GENOMIC DNA]</scope>
    <source>
        <strain evidence="4 5">NE1TT3</strain>
    </source>
</reference>
<evidence type="ECO:0000256" key="2">
    <source>
        <dbReference type="SAM" id="Phobius"/>
    </source>
</evidence>
<feature type="coiled-coil region" evidence="1">
    <location>
        <begin position="246"/>
        <end position="280"/>
    </location>
</feature>
<feature type="domain" description="DUF4349" evidence="3">
    <location>
        <begin position="119"/>
        <end position="337"/>
    </location>
</feature>
<feature type="transmembrane region" description="Helical" evidence="2">
    <location>
        <begin position="315"/>
        <end position="340"/>
    </location>
</feature>
<dbReference type="Pfam" id="PF14257">
    <property type="entry name" value="DUF4349"/>
    <property type="match status" value="1"/>
</dbReference>
<keyword evidence="2" id="KW-1133">Transmembrane helix</keyword>
<name>A0ABT5SIP1_9MICO</name>
<keyword evidence="1" id="KW-0175">Coiled coil</keyword>
<evidence type="ECO:0000256" key="1">
    <source>
        <dbReference type="SAM" id="Coils"/>
    </source>
</evidence>
<proteinExistence type="predicted"/>
<feature type="transmembrane region" description="Helical" evidence="2">
    <location>
        <begin position="48"/>
        <end position="69"/>
    </location>
</feature>
<keyword evidence="2" id="KW-0812">Transmembrane</keyword>
<dbReference type="EMBL" id="JAQZCI010000002">
    <property type="protein sequence ID" value="MDD7962678.1"/>
    <property type="molecule type" value="Genomic_DNA"/>
</dbReference>
<accession>A0ABT5SIP1</accession>
<keyword evidence="2" id="KW-0472">Membrane</keyword>
<evidence type="ECO:0000313" key="4">
    <source>
        <dbReference type="EMBL" id="MDD7962678.1"/>
    </source>
</evidence>
<organism evidence="4 5">
    <name type="scientific">Microbacterium thalli</name>
    <dbReference type="NCBI Taxonomy" id="3027921"/>
    <lineage>
        <taxon>Bacteria</taxon>
        <taxon>Bacillati</taxon>
        <taxon>Actinomycetota</taxon>
        <taxon>Actinomycetes</taxon>
        <taxon>Micrococcales</taxon>
        <taxon>Microbacteriaceae</taxon>
        <taxon>Microbacterium</taxon>
    </lineage>
</organism>
<keyword evidence="5" id="KW-1185">Reference proteome</keyword>
<comment type="caution">
    <text evidence="4">The sequence shown here is derived from an EMBL/GenBank/DDBJ whole genome shotgun (WGS) entry which is preliminary data.</text>
</comment>
<protein>
    <submittedName>
        <fullName evidence="4">DUF4349 domain-containing protein</fullName>
    </submittedName>
</protein>
<dbReference type="RefSeq" id="WP_274264570.1">
    <property type="nucleotide sequence ID" value="NZ_JAQZCI010000002.1"/>
</dbReference>
<evidence type="ECO:0000259" key="3">
    <source>
        <dbReference type="Pfam" id="PF14257"/>
    </source>
</evidence>
<dbReference type="InterPro" id="IPR025645">
    <property type="entry name" value="DUF4349"/>
</dbReference>
<evidence type="ECO:0000313" key="5">
    <source>
        <dbReference type="Proteomes" id="UP001218170"/>
    </source>
</evidence>